<dbReference type="RefSeq" id="WP_083394428.1">
    <property type="nucleotide sequence ID" value="NZ_FNYS01000022.1"/>
</dbReference>
<dbReference type="Pfam" id="PF13477">
    <property type="entry name" value="Glyco_trans_4_2"/>
    <property type="match status" value="1"/>
</dbReference>
<protein>
    <submittedName>
        <fullName evidence="3">Glycosyltransferase involved in cell wall bisynthesis</fullName>
    </submittedName>
</protein>
<dbReference type="PANTHER" id="PTHR12526">
    <property type="entry name" value="GLYCOSYLTRANSFERASE"/>
    <property type="match status" value="1"/>
</dbReference>
<accession>A0A1H6XNR7</accession>
<evidence type="ECO:0000259" key="1">
    <source>
        <dbReference type="Pfam" id="PF00534"/>
    </source>
</evidence>
<proteinExistence type="predicted"/>
<dbReference type="CDD" id="cd03808">
    <property type="entry name" value="GT4_CapM-like"/>
    <property type="match status" value="1"/>
</dbReference>
<name>A0A1H6XNR7_9FLAO</name>
<evidence type="ECO:0000313" key="4">
    <source>
        <dbReference type="Proteomes" id="UP000183077"/>
    </source>
</evidence>
<organism evidence="3 4">
    <name type="scientific">Myroides marinus</name>
    <dbReference type="NCBI Taxonomy" id="703342"/>
    <lineage>
        <taxon>Bacteria</taxon>
        <taxon>Pseudomonadati</taxon>
        <taxon>Bacteroidota</taxon>
        <taxon>Flavobacteriia</taxon>
        <taxon>Flavobacteriales</taxon>
        <taxon>Flavobacteriaceae</taxon>
        <taxon>Myroides</taxon>
    </lineage>
</organism>
<feature type="domain" description="Glycosyl transferase family 1" evidence="1">
    <location>
        <begin position="181"/>
        <end position="350"/>
    </location>
</feature>
<gene>
    <name evidence="3" type="ORF">SAMN04488018_12219</name>
</gene>
<reference evidence="3 4" key="1">
    <citation type="submission" date="2016-10" db="EMBL/GenBank/DDBJ databases">
        <authorList>
            <person name="de Groot N.N."/>
        </authorList>
    </citation>
    <scope>NUCLEOTIDE SEQUENCE [LARGE SCALE GENOMIC DNA]</scope>
    <source>
        <strain evidence="3 4">DSM 23048</strain>
    </source>
</reference>
<dbReference type="GO" id="GO:0016757">
    <property type="term" value="F:glycosyltransferase activity"/>
    <property type="evidence" value="ECO:0007669"/>
    <property type="project" value="InterPro"/>
</dbReference>
<feature type="domain" description="Glycosyltransferase subfamily 4-like N-terminal" evidence="2">
    <location>
        <begin position="3"/>
        <end position="150"/>
    </location>
</feature>
<evidence type="ECO:0000313" key="3">
    <source>
        <dbReference type="EMBL" id="SEJ29214.1"/>
    </source>
</evidence>
<sequence>MKRILIVCNVDWFVISHRLGIIKRAVNDGYEVIVAAENTGRANEIEECGARFINLPFSRSGTNPIEELKVLFRFNSLYNEIKPDIVHHITIKPVIYGSIIAKKQKIRGVVNAIAGLGYNFTSENKGLFFKFLLKLMKYGFNRKKVSVIFQNTTDYEDLRNTGVLSSGNNVYYTKGSGVDLEQYKFSELPNKERIKVLFPTRMLWEKGVKELKEATNILKDKYEHKVSFILAGLADDGNKSGVTADYLNEWSDGEYVKWVGFQSDMPKIFEMSDIVTLPSYYREGIPKSLIEACAMGRPIISTDSVGCRECVEDGYNGYKIAPRNSKDLAIALEKMFESQDLRKTFGFNSRIKAEKEFNVETVIDIHMGIYKELLNE</sequence>
<dbReference type="InterPro" id="IPR028098">
    <property type="entry name" value="Glyco_trans_4-like_N"/>
</dbReference>
<dbReference type="EMBL" id="FNYS01000022">
    <property type="protein sequence ID" value="SEJ29214.1"/>
    <property type="molecule type" value="Genomic_DNA"/>
</dbReference>
<dbReference type="InterPro" id="IPR001296">
    <property type="entry name" value="Glyco_trans_1"/>
</dbReference>
<dbReference type="PANTHER" id="PTHR12526:SF638">
    <property type="entry name" value="SPORE COAT PROTEIN SA"/>
    <property type="match status" value="1"/>
</dbReference>
<dbReference type="Pfam" id="PF00534">
    <property type="entry name" value="Glycos_transf_1"/>
    <property type="match status" value="1"/>
</dbReference>
<dbReference type="AlphaFoldDB" id="A0A1H6XNR7"/>
<dbReference type="SUPFAM" id="SSF53756">
    <property type="entry name" value="UDP-Glycosyltransferase/glycogen phosphorylase"/>
    <property type="match status" value="1"/>
</dbReference>
<dbReference type="GeneID" id="82258357"/>
<evidence type="ECO:0000259" key="2">
    <source>
        <dbReference type="Pfam" id="PF13477"/>
    </source>
</evidence>
<dbReference type="Gene3D" id="3.40.50.2000">
    <property type="entry name" value="Glycogen Phosphorylase B"/>
    <property type="match status" value="2"/>
</dbReference>
<keyword evidence="3" id="KW-0808">Transferase</keyword>
<dbReference type="Proteomes" id="UP000183077">
    <property type="component" value="Unassembled WGS sequence"/>
</dbReference>